<dbReference type="InterPro" id="IPR023151">
    <property type="entry name" value="PEP_util_CS"/>
</dbReference>
<evidence type="ECO:0000256" key="4">
    <source>
        <dbReference type="ARBA" id="ARBA00022679"/>
    </source>
</evidence>
<sequence>MDTVLNLGLNDKTVEALAKKSGDRRFAFDSYRRFVQMYSDVVLGIEINHFEKHLERAKEKRGVKQDCELLAEDLEKLVKSYKTVVQLELGEEFPEDPKAQLWGAIGAVFNSWMNQRAKTYRQLHDIPEWWGTAVNVQAMVFGNMGSDCATGVAFTRDPSTGTNEFYGEFLVNAQGEDVVAGIRTPQELTIKARKSHGSDLPSLEEVMPNIFRELLAVRSQLETHYKDMQDIEFTIQQGKLYMLQTRNGKRTAPAALQIAVDMAKEGLITKSQALMSLKPDLIDQLLHPTLDPKAKKEVIAKGLPASPGAAGGKVVFSADEAVRRSKDGDKVILVRIETSPDDIHGLHAAEGVLTTRGIWRNGGMTSHAAVVARGMGRPCVAGAGGITVDYAAAKLTVGSVTVTEGQILTIDGSTGEVMVGEVPTVPPQLSGSFGIIMEWADEVRDMKVRANAETPADARQAKEFGAEGIGLVRTEHMFFDGQRIVAMRQMILATDENDRRQALEKRAAELQEANPMLGHRGCRLAITYPEICEMQARAIFEAAAEVGRSSKKLPVAEVMVPLVATTEELKLLKGVIEKTADAVKKEQGITFTYKVGTMIELPRAALQAGKLAEMAEFFSFGTNDLTQTTYGLSRDDAGSFLPEYKAKGIVEQDPFVSLDPDGVGELITMAVQRGRSTRPDMKMGICGEHGGDPASIEVCERIGLDYVSCSPFRVPVARLAAAQSALKTQGEKAKQSSTKATKPRVQNFGPWNSLQEGYVAVRLCGKMIQHTLCKLFPFPLFSGEAMGRIGLLFELRHAETRPGETVTVVGARGELGAWDCYRSGLQLRTGASCYPYWAMLAPVWVSPGIDGSSASLCRSQVRRVRDASVIPEEPEVVSCGDSGEVEDARNSNFIQVEYKYVKDRRQVKDCGPSIQWEDSIANRMVSLPFEPGSIWIISDSKFNDAREQPKVIRTSLVEILSRRDKLDMEFRESLQDAHSSEWSGREEDDESSHHSWGTNWSHHTTSTIGFLTGF</sequence>
<keyword evidence="6" id="KW-0547">Nucleotide-binding</keyword>
<evidence type="ECO:0000313" key="15">
    <source>
        <dbReference type="Proteomes" id="UP001642464"/>
    </source>
</evidence>
<keyword evidence="4" id="KW-0808">Transferase</keyword>
<evidence type="ECO:0000256" key="9">
    <source>
        <dbReference type="ARBA" id="ARBA00022842"/>
    </source>
</evidence>
<evidence type="ECO:0000256" key="3">
    <source>
        <dbReference type="ARBA" id="ARBA00011994"/>
    </source>
</evidence>
<dbReference type="SUPFAM" id="SSF52009">
    <property type="entry name" value="Phosphohistidine domain"/>
    <property type="match status" value="1"/>
</dbReference>
<dbReference type="Proteomes" id="UP001642464">
    <property type="component" value="Unassembled WGS sequence"/>
</dbReference>
<dbReference type="InterPro" id="IPR013784">
    <property type="entry name" value="Carb-bd-like_fold"/>
</dbReference>
<dbReference type="Gene3D" id="3.30.470.20">
    <property type="entry name" value="ATP-grasp fold, B domain"/>
    <property type="match status" value="1"/>
</dbReference>
<dbReference type="InterPro" id="IPR000121">
    <property type="entry name" value="PEP_util_C"/>
</dbReference>
<dbReference type="PANTHER" id="PTHR22931:SF9">
    <property type="entry name" value="PYRUVATE, PHOSPHATE DIKINASE 1, CHLOROPLASTIC"/>
    <property type="match status" value="1"/>
</dbReference>
<feature type="region of interest" description="Disordered" evidence="10">
    <location>
        <begin position="977"/>
        <end position="998"/>
    </location>
</feature>
<dbReference type="InterPro" id="IPR040442">
    <property type="entry name" value="Pyrv_kinase-like_dom_sf"/>
</dbReference>
<dbReference type="Gene3D" id="1.20.80.30">
    <property type="match status" value="1"/>
</dbReference>
<dbReference type="Gene3D" id="2.60.40.10">
    <property type="entry name" value="Immunoglobulins"/>
    <property type="match status" value="1"/>
</dbReference>
<dbReference type="InterPro" id="IPR008279">
    <property type="entry name" value="PEP-util_enz_mobile_dom"/>
</dbReference>
<keyword evidence="7" id="KW-0418">Kinase</keyword>
<feature type="domain" description="PEP-utilising enzyme C-terminal" evidence="13">
    <location>
        <begin position="433"/>
        <end position="724"/>
    </location>
</feature>
<dbReference type="InterPro" id="IPR002192">
    <property type="entry name" value="PPDK_AMP/ATP-bd"/>
</dbReference>
<dbReference type="InterPro" id="IPR018274">
    <property type="entry name" value="PEP_util_AS"/>
</dbReference>
<comment type="similarity">
    <text evidence="2">Belongs to the PEP-utilizing enzyme family.</text>
</comment>
<evidence type="ECO:0000256" key="8">
    <source>
        <dbReference type="ARBA" id="ARBA00022840"/>
    </source>
</evidence>
<feature type="domain" description="Pyruvate phosphate dikinase AMP/ATP-binding" evidence="12">
    <location>
        <begin position="1"/>
        <end position="194"/>
    </location>
</feature>
<dbReference type="PANTHER" id="PTHR22931">
    <property type="entry name" value="PHOSPHOENOLPYRUVATE DIKINASE-RELATED"/>
    <property type="match status" value="1"/>
</dbReference>
<evidence type="ECO:0000256" key="5">
    <source>
        <dbReference type="ARBA" id="ARBA00022723"/>
    </source>
</evidence>
<dbReference type="Pfam" id="PF01326">
    <property type="entry name" value="PPDK_N"/>
    <property type="match status" value="2"/>
</dbReference>
<dbReference type="SUPFAM" id="SSF51621">
    <property type="entry name" value="Phosphoenolpyruvate/pyruvate domain"/>
    <property type="match status" value="1"/>
</dbReference>
<evidence type="ECO:0000259" key="12">
    <source>
        <dbReference type="Pfam" id="PF01326"/>
    </source>
</evidence>
<comment type="cofactor">
    <cofactor evidence="1">
        <name>Mg(2+)</name>
        <dbReference type="ChEBI" id="CHEBI:18420"/>
    </cofactor>
</comment>
<dbReference type="EMBL" id="CAXAMM010038984">
    <property type="protein sequence ID" value="CAK9082651.1"/>
    <property type="molecule type" value="Genomic_DNA"/>
</dbReference>
<evidence type="ECO:0000256" key="6">
    <source>
        <dbReference type="ARBA" id="ARBA00022741"/>
    </source>
</evidence>
<reference evidence="14 15" key="1">
    <citation type="submission" date="2024-02" db="EMBL/GenBank/DDBJ databases">
        <authorList>
            <person name="Chen Y."/>
            <person name="Shah S."/>
            <person name="Dougan E. K."/>
            <person name="Thang M."/>
            <person name="Chan C."/>
        </authorList>
    </citation>
    <scope>NUCLEOTIDE SEQUENCE [LARGE SCALE GENOMIC DNA]</scope>
</reference>
<keyword evidence="8" id="KW-0067">ATP-binding</keyword>
<evidence type="ECO:0000256" key="1">
    <source>
        <dbReference type="ARBA" id="ARBA00001946"/>
    </source>
</evidence>
<dbReference type="Gene3D" id="1.10.189.10">
    <property type="entry name" value="Pyruvate Phosphate Dikinase, domain 2"/>
    <property type="match status" value="1"/>
</dbReference>
<evidence type="ECO:0000259" key="11">
    <source>
        <dbReference type="Pfam" id="PF00391"/>
    </source>
</evidence>
<evidence type="ECO:0000256" key="2">
    <source>
        <dbReference type="ARBA" id="ARBA00007837"/>
    </source>
</evidence>
<proteinExistence type="inferred from homology"/>
<dbReference type="PROSITE" id="PS00742">
    <property type="entry name" value="PEP_ENZYMES_2"/>
    <property type="match status" value="1"/>
</dbReference>
<dbReference type="EC" id="2.7.9.1" evidence="3"/>
<evidence type="ECO:0000313" key="14">
    <source>
        <dbReference type="EMBL" id="CAK9082651.1"/>
    </source>
</evidence>
<evidence type="ECO:0000256" key="7">
    <source>
        <dbReference type="ARBA" id="ARBA00022777"/>
    </source>
</evidence>
<comment type="caution">
    <text evidence="14">The sequence shown here is derived from an EMBL/GenBank/DDBJ whole genome shotgun (WGS) entry which is preliminary data.</text>
</comment>
<gene>
    <name evidence="14" type="ORF">SCF082_LOCUS39272</name>
</gene>
<dbReference type="Gene3D" id="3.50.30.10">
    <property type="entry name" value="Phosphohistidine domain"/>
    <property type="match status" value="1"/>
</dbReference>
<evidence type="ECO:0000259" key="13">
    <source>
        <dbReference type="Pfam" id="PF02896"/>
    </source>
</evidence>
<name>A0ABP0Q3M2_9DINO</name>
<dbReference type="InterPro" id="IPR036637">
    <property type="entry name" value="Phosphohistidine_dom_sf"/>
</dbReference>
<dbReference type="SUPFAM" id="SSF56059">
    <property type="entry name" value="Glutathione synthetase ATP-binding domain-like"/>
    <property type="match status" value="1"/>
</dbReference>
<feature type="domain" description="PEP-utilising enzyme mobile" evidence="11">
    <location>
        <begin position="329"/>
        <end position="415"/>
    </location>
</feature>
<dbReference type="Gene3D" id="3.20.20.60">
    <property type="entry name" value="Phosphoenolpyruvate-binding domains"/>
    <property type="match status" value="2"/>
</dbReference>
<keyword evidence="9" id="KW-0460">Magnesium</keyword>
<evidence type="ECO:0000256" key="10">
    <source>
        <dbReference type="SAM" id="MobiDB-lite"/>
    </source>
</evidence>
<organism evidence="14 15">
    <name type="scientific">Durusdinium trenchii</name>
    <dbReference type="NCBI Taxonomy" id="1381693"/>
    <lineage>
        <taxon>Eukaryota</taxon>
        <taxon>Sar</taxon>
        <taxon>Alveolata</taxon>
        <taxon>Dinophyceae</taxon>
        <taxon>Suessiales</taxon>
        <taxon>Symbiodiniaceae</taxon>
        <taxon>Durusdinium</taxon>
    </lineage>
</organism>
<dbReference type="Gene3D" id="3.30.1490.20">
    <property type="entry name" value="ATP-grasp fold, A domain"/>
    <property type="match status" value="1"/>
</dbReference>
<dbReference type="Pfam" id="PF02896">
    <property type="entry name" value="PEP-utilizers_C"/>
    <property type="match status" value="1"/>
</dbReference>
<dbReference type="SUPFAM" id="SSF49452">
    <property type="entry name" value="Starch-binding domain-like"/>
    <property type="match status" value="1"/>
</dbReference>
<dbReference type="PROSITE" id="PS00370">
    <property type="entry name" value="PEP_ENZYMES_PHOS_SITE"/>
    <property type="match status" value="1"/>
</dbReference>
<dbReference type="InterPro" id="IPR013815">
    <property type="entry name" value="ATP_grasp_subdomain_1"/>
</dbReference>
<dbReference type="InterPro" id="IPR013783">
    <property type="entry name" value="Ig-like_fold"/>
</dbReference>
<dbReference type="Pfam" id="PF00391">
    <property type="entry name" value="PEP-utilizers"/>
    <property type="match status" value="1"/>
</dbReference>
<dbReference type="InterPro" id="IPR015813">
    <property type="entry name" value="Pyrv/PenolPyrv_kinase-like_dom"/>
</dbReference>
<dbReference type="InterPro" id="IPR010121">
    <property type="entry name" value="Pyruvate_phosphate_dikinase"/>
</dbReference>
<keyword evidence="15" id="KW-1185">Reference proteome</keyword>
<keyword evidence="5" id="KW-0479">Metal-binding</keyword>
<protein>
    <recommendedName>
        <fullName evidence="3">pyruvate, phosphate dikinase</fullName>
        <ecNumber evidence="3">2.7.9.1</ecNumber>
    </recommendedName>
</protein>
<accession>A0ABP0Q3M2</accession>
<feature type="domain" description="Pyruvate phosphate dikinase AMP/ATP-binding" evidence="12">
    <location>
        <begin position="212"/>
        <end position="265"/>
    </location>
</feature>